<evidence type="ECO:0008006" key="3">
    <source>
        <dbReference type="Google" id="ProtNLM"/>
    </source>
</evidence>
<protein>
    <recommendedName>
        <fullName evidence="3">Neutral/alkaline non-lysosomal ceramidase N-terminal domain-containing protein</fullName>
    </recommendedName>
</protein>
<name>A0ABV3ZEA0_9BACT</name>
<organism evidence="1 2">
    <name type="scientific">Danxiaibacter flavus</name>
    <dbReference type="NCBI Taxonomy" id="3049108"/>
    <lineage>
        <taxon>Bacteria</taxon>
        <taxon>Pseudomonadati</taxon>
        <taxon>Bacteroidota</taxon>
        <taxon>Chitinophagia</taxon>
        <taxon>Chitinophagales</taxon>
        <taxon>Chitinophagaceae</taxon>
        <taxon>Danxiaibacter</taxon>
    </lineage>
</organism>
<comment type="caution">
    <text evidence="1">The sequence shown here is derived from an EMBL/GenBank/DDBJ whole genome shotgun (WGS) entry which is preliminary data.</text>
</comment>
<reference evidence="1 2" key="1">
    <citation type="submission" date="2023-07" db="EMBL/GenBank/DDBJ databases">
        <authorList>
            <person name="Lian W.-H."/>
        </authorList>
    </citation>
    <scope>NUCLEOTIDE SEQUENCE [LARGE SCALE GENOMIC DNA]</scope>
    <source>
        <strain evidence="1 2">SYSU DXS3180</strain>
    </source>
</reference>
<dbReference type="Proteomes" id="UP001560573">
    <property type="component" value="Unassembled WGS sequence"/>
</dbReference>
<evidence type="ECO:0000313" key="2">
    <source>
        <dbReference type="Proteomes" id="UP001560573"/>
    </source>
</evidence>
<gene>
    <name evidence="1" type="ORF">QTN47_11920</name>
</gene>
<dbReference type="RefSeq" id="WP_369329618.1">
    <property type="nucleotide sequence ID" value="NZ_JAULBC010000003.1"/>
</dbReference>
<sequence length="447" mass="49087">MQRLTSVFTLIILMLCYWPQYVLAEENTIMAGTAKVNITPSTSLPIHDSIYARVLVLEGNGVRLAFVAVDLAIITSERIVKACKEKYGITQLMLSASHTHSEPQPGGKWTFQGNEFVSFYEDKIIDAVGQAVARKFPAKIAAGHKSFPQLGFNRLIQREDGHARESWFGDSVYTSENPERIPFGPVDPEVGVIKIEDMNGAPRAIMMNYACHADIVCFNYAISADYPGVASRKVEEAFGNNLTCLFIQGAGGNIESLQISSRRTGPDDPFKTDYRPMERTGELLAFQTIKLARSLVASENSGSIGLKIDSLVFTGRFNKSLNVNVNISTIIINKDVVIAACPGELFVQLQLEWKDKMRLAGVKPFLFGYTWSGGKWPGYIADIRSAALGGYGADQGDNLIQTGAGEAIIIRQLENYYKLSGIMRDKPGPTGFKAGNRWEVIAVPPGK</sequence>
<keyword evidence="2" id="KW-1185">Reference proteome</keyword>
<accession>A0ABV3ZEA0</accession>
<dbReference type="EMBL" id="JAULBC010000003">
    <property type="protein sequence ID" value="MEX6688209.1"/>
    <property type="molecule type" value="Genomic_DNA"/>
</dbReference>
<proteinExistence type="predicted"/>
<evidence type="ECO:0000313" key="1">
    <source>
        <dbReference type="EMBL" id="MEX6688209.1"/>
    </source>
</evidence>